<dbReference type="PANTHER" id="PTHR12804:SF0">
    <property type="entry name" value="SIGNAL PEPTIDASE COMPLEX SUBUNIT 3"/>
    <property type="match status" value="1"/>
</dbReference>
<feature type="transmembrane region" description="Helical" evidence="12">
    <location>
        <begin position="12"/>
        <end position="32"/>
    </location>
</feature>
<dbReference type="GO" id="GO:0005787">
    <property type="term" value="C:signal peptidase complex"/>
    <property type="evidence" value="ECO:0007669"/>
    <property type="project" value="EnsemblFungi"/>
</dbReference>
<comment type="subcellular location">
    <subcellularLocation>
        <location evidence="1">Endoplasmic reticulum membrane</location>
        <topology evidence="1">Single-pass type II membrane protein</topology>
    </subcellularLocation>
</comment>
<keyword evidence="7 12" id="KW-0472">Membrane</keyword>
<evidence type="ECO:0000256" key="4">
    <source>
        <dbReference type="ARBA" id="ARBA00022824"/>
    </source>
</evidence>
<evidence type="ECO:0000313" key="13">
    <source>
        <dbReference type="EMBL" id="EAZ63108.1"/>
    </source>
</evidence>
<dbReference type="GO" id="GO:0016787">
    <property type="term" value="F:hydrolase activity"/>
    <property type="evidence" value="ECO:0007669"/>
    <property type="project" value="UniProtKB-KW"/>
</dbReference>
<evidence type="ECO:0000313" key="14">
    <source>
        <dbReference type="Proteomes" id="UP000002258"/>
    </source>
</evidence>
<dbReference type="GO" id="GO:0006465">
    <property type="term" value="P:signal peptide processing"/>
    <property type="evidence" value="ECO:0007669"/>
    <property type="project" value="EnsemblFungi"/>
</dbReference>
<dbReference type="Pfam" id="PF04573">
    <property type="entry name" value="SPC22"/>
    <property type="match status" value="1"/>
</dbReference>
<comment type="similarity">
    <text evidence="2">Belongs to the SPCS3 family.</text>
</comment>
<sequence length="244" mass="27777">MFNLVTRGQAVANQALTSSVFIIVTIVAITLARLYQDNVWSIDTTSIGAISPSASIKYSFNYGSTNRQPKENAKIQFDLDADLTSLFNWNTKQVFVYVTAEYPGKSDGSSNRVTFWDKIIVSKEDAKLHLVNQRSKYSVWDVEKSFRGREAVVRLEWNIQPHIGPLIFGETEATATFNFAEIEKKKKKKEQKVEKVEPVVEEIKEEVKEEVKEEPIPEPVQQAQQAQEVEEEPVQEPLDEVPIQ</sequence>
<comment type="function">
    <text evidence="10">Essential component of the signal peptidase complex (SPC) which catalyzes the cleavage of N-terminal signal sequences from nascent proteins as they are translocated into the lumen of the endoplasmic reticulum. Essential for the SPC catalytic activity, possibly by stabilizing and positioning the active center of the complex close to the lumenal surface. Essential for viability.</text>
</comment>
<gene>
    <name evidence="13" type="primary">SPC3</name>
    <name evidence="13" type="ORF">PICST_29099</name>
</gene>
<reference evidence="13 14" key="1">
    <citation type="journal article" date="2007" name="Nat. Biotechnol.">
        <title>Genome sequence of the lignocellulose-bioconverting and xylose-fermenting yeast Pichia stipitis.</title>
        <authorList>
            <person name="Jeffries T.W."/>
            <person name="Grigoriev I.V."/>
            <person name="Grimwood J."/>
            <person name="Laplaza J.M."/>
            <person name="Aerts A."/>
            <person name="Salamov A."/>
            <person name="Schmutz J."/>
            <person name="Lindquist E."/>
            <person name="Dehal P."/>
            <person name="Shapiro H."/>
            <person name="Jin Y.S."/>
            <person name="Passoth V."/>
            <person name="Richardson P.M."/>
        </authorList>
    </citation>
    <scope>NUCLEOTIDE SEQUENCE [LARGE SCALE GENOMIC DNA]</scope>
    <source>
        <strain evidence="14">ATCC 58785 / CBS 6054 / NBRC 10063 / NRRL Y-11545</strain>
    </source>
</reference>
<evidence type="ECO:0000256" key="11">
    <source>
        <dbReference type="SAM" id="MobiDB-lite"/>
    </source>
</evidence>
<dbReference type="AlphaFoldDB" id="A3GHT6"/>
<keyword evidence="14" id="KW-1185">Reference proteome</keyword>
<evidence type="ECO:0000256" key="6">
    <source>
        <dbReference type="ARBA" id="ARBA00022989"/>
    </source>
</evidence>
<dbReference type="KEGG" id="pic:PICST_29099"/>
<proteinExistence type="inferred from homology"/>
<organism evidence="13 14">
    <name type="scientific">Scheffersomyces stipitis (strain ATCC 58785 / CBS 6054 / NBRC 10063 / NRRL Y-11545)</name>
    <name type="common">Yeast</name>
    <name type="synonym">Pichia stipitis</name>
    <dbReference type="NCBI Taxonomy" id="322104"/>
    <lineage>
        <taxon>Eukaryota</taxon>
        <taxon>Fungi</taxon>
        <taxon>Dikarya</taxon>
        <taxon>Ascomycota</taxon>
        <taxon>Saccharomycotina</taxon>
        <taxon>Pichiomycetes</taxon>
        <taxon>Debaryomycetaceae</taxon>
        <taxon>Scheffersomyces</taxon>
    </lineage>
</organism>
<evidence type="ECO:0000256" key="10">
    <source>
        <dbReference type="ARBA" id="ARBA00045670"/>
    </source>
</evidence>
<dbReference type="STRING" id="322104.A3GHT6"/>
<dbReference type="GeneID" id="4851835"/>
<keyword evidence="13" id="KW-0378">Hydrolase</keyword>
<dbReference type="HOGENOM" id="CLU_068714_2_1_1"/>
<feature type="region of interest" description="Disordered" evidence="11">
    <location>
        <begin position="207"/>
        <end position="244"/>
    </location>
</feature>
<name>A3GHT6_PICST</name>
<dbReference type="OrthoDB" id="10261524at2759"/>
<evidence type="ECO:0000256" key="3">
    <source>
        <dbReference type="ARBA" id="ARBA00022692"/>
    </source>
</evidence>
<evidence type="ECO:0000256" key="7">
    <source>
        <dbReference type="ARBA" id="ARBA00023136"/>
    </source>
</evidence>
<keyword evidence="4" id="KW-0256">Endoplasmic reticulum</keyword>
<protein>
    <recommendedName>
        <fullName evidence="8">Signal peptidase complex subunit 3</fullName>
    </recommendedName>
    <alternativeName>
        <fullName evidence="9">Microsomal signal peptidase subunit 3</fullName>
    </alternativeName>
</protein>
<evidence type="ECO:0000256" key="12">
    <source>
        <dbReference type="SAM" id="Phobius"/>
    </source>
</evidence>
<feature type="compositionally biased region" description="Acidic residues" evidence="11">
    <location>
        <begin position="228"/>
        <end position="244"/>
    </location>
</feature>
<dbReference type="eggNOG" id="KOG3372">
    <property type="taxonomic scope" value="Eukaryota"/>
</dbReference>
<accession>A3GHT6</accession>
<dbReference type="GO" id="GO:0045047">
    <property type="term" value="P:protein targeting to ER"/>
    <property type="evidence" value="ECO:0007669"/>
    <property type="project" value="EnsemblFungi"/>
</dbReference>
<keyword evidence="3 12" id="KW-0812">Transmembrane</keyword>
<dbReference type="InterPro" id="IPR007653">
    <property type="entry name" value="SPC3"/>
</dbReference>
<dbReference type="EMBL" id="AAVQ01000002">
    <property type="protein sequence ID" value="EAZ63108.1"/>
    <property type="molecule type" value="Genomic_DNA"/>
</dbReference>
<comment type="caution">
    <text evidence="13">The sequence shown here is derived from an EMBL/GenBank/DDBJ whole genome shotgun (WGS) entry which is preliminary data.</text>
</comment>
<evidence type="ECO:0000256" key="2">
    <source>
        <dbReference type="ARBA" id="ARBA00009289"/>
    </source>
</evidence>
<dbReference type="RefSeq" id="XP_001387131.1">
    <property type="nucleotide sequence ID" value="XM_001387094.1"/>
</dbReference>
<dbReference type="InParanoid" id="A3GHT6"/>
<dbReference type="PANTHER" id="PTHR12804">
    <property type="entry name" value="MICROSOMAL SIGNAL PEPTIDASE 23 KD SUBUNIT SPC22/23"/>
    <property type="match status" value="1"/>
</dbReference>
<dbReference type="FunCoup" id="A3GHT6">
    <property type="interactions" value="446"/>
</dbReference>
<evidence type="ECO:0000256" key="9">
    <source>
        <dbReference type="ARBA" id="ARBA00033146"/>
    </source>
</evidence>
<evidence type="ECO:0000256" key="1">
    <source>
        <dbReference type="ARBA" id="ARBA00004648"/>
    </source>
</evidence>
<keyword evidence="6 12" id="KW-1133">Transmembrane helix</keyword>
<dbReference type="Proteomes" id="UP000002258">
    <property type="component" value="Chromosome 1"/>
</dbReference>
<dbReference type="OMA" id="LHWNIQP"/>
<keyword evidence="5" id="KW-0735">Signal-anchor</keyword>
<evidence type="ECO:0000256" key="5">
    <source>
        <dbReference type="ARBA" id="ARBA00022968"/>
    </source>
</evidence>
<evidence type="ECO:0000256" key="8">
    <source>
        <dbReference type="ARBA" id="ARBA00029556"/>
    </source>
</evidence>